<dbReference type="OrthoDB" id="70344at2759"/>
<name>A0A081B091_PHYNI</name>
<comment type="caution">
    <text evidence="2">The sequence shown here is derived from an EMBL/GenBank/DDBJ whole genome shotgun (WGS) entry which is preliminary data.</text>
</comment>
<feature type="transmembrane region" description="Helical" evidence="1">
    <location>
        <begin position="242"/>
        <end position="271"/>
    </location>
</feature>
<protein>
    <submittedName>
        <fullName evidence="2">Uncharacterized protein</fullName>
    </submittedName>
</protein>
<dbReference type="InterPro" id="IPR032675">
    <property type="entry name" value="LRR_dom_sf"/>
</dbReference>
<reference evidence="2 3" key="1">
    <citation type="submission" date="2013-11" db="EMBL/GenBank/DDBJ databases">
        <title>The Genome Sequence of Phytophthora parasitica P1976.</title>
        <authorList>
            <consortium name="The Broad Institute Genomics Platform"/>
            <person name="Russ C."/>
            <person name="Tyler B."/>
            <person name="Panabieres F."/>
            <person name="Shan W."/>
            <person name="Tripathy S."/>
            <person name="Grunwald N."/>
            <person name="Machado M."/>
            <person name="Johnson C.S."/>
            <person name="Walker B."/>
            <person name="Young S."/>
            <person name="Zeng Q."/>
            <person name="Gargeya S."/>
            <person name="Fitzgerald M."/>
            <person name="Haas B."/>
            <person name="Abouelleil A."/>
            <person name="Allen A.W."/>
            <person name="Alvarado L."/>
            <person name="Arachchi H.M."/>
            <person name="Berlin A.M."/>
            <person name="Chapman S.B."/>
            <person name="Gainer-Dewar J."/>
            <person name="Goldberg J."/>
            <person name="Griggs A."/>
            <person name="Gujja S."/>
            <person name="Hansen M."/>
            <person name="Howarth C."/>
            <person name="Imamovic A."/>
            <person name="Ireland A."/>
            <person name="Larimer J."/>
            <person name="McCowan C."/>
            <person name="Murphy C."/>
            <person name="Pearson M."/>
            <person name="Poon T.W."/>
            <person name="Priest M."/>
            <person name="Roberts A."/>
            <person name="Saif S."/>
            <person name="Shea T."/>
            <person name="Sisk P."/>
            <person name="Sykes S."/>
            <person name="Wortman J."/>
            <person name="Nusbaum C."/>
            <person name="Birren B."/>
        </authorList>
    </citation>
    <scope>NUCLEOTIDE SEQUENCE [LARGE SCALE GENOMIC DNA]</scope>
    <source>
        <strain evidence="2 3">P1976</strain>
    </source>
</reference>
<accession>A0A081B091</accession>
<dbReference type="Gene3D" id="3.80.10.10">
    <property type="entry name" value="Ribonuclease Inhibitor"/>
    <property type="match status" value="1"/>
</dbReference>
<dbReference type="SUPFAM" id="SSF52058">
    <property type="entry name" value="L domain-like"/>
    <property type="match status" value="1"/>
</dbReference>
<evidence type="ECO:0000313" key="2">
    <source>
        <dbReference type="EMBL" id="ETO84552.1"/>
    </source>
</evidence>
<dbReference type="Proteomes" id="UP000028582">
    <property type="component" value="Unassembled WGS sequence"/>
</dbReference>
<dbReference type="AlphaFoldDB" id="A0A081B091"/>
<organism evidence="2 3">
    <name type="scientific">Phytophthora nicotianae P1976</name>
    <dbReference type="NCBI Taxonomy" id="1317066"/>
    <lineage>
        <taxon>Eukaryota</taxon>
        <taxon>Sar</taxon>
        <taxon>Stramenopiles</taxon>
        <taxon>Oomycota</taxon>
        <taxon>Peronosporomycetes</taxon>
        <taxon>Peronosporales</taxon>
        <taxon>Peronosporaceae</taxon>
        <taxon>Phytophthora</taxon>
    </lineage>
</organism>
<keyword evidence="1" id="KW-1133">Transmembrane helix</keyword>
<feature type="transmembrane region" description="Helical" evidence="1">
    <location>
        <begin position="82"/>
        <end position="104"/>
    </location>
</feature>
<dbReference type="EMBL" id="ANJA01000282">
    <property type="protein sequence ID" value="ETO84552.1"/>
    <property type="molecule type" value="Genomic_DNA"/>
</dbReference>
<keyword evidence="1" id="KW-0812">Transmembrane</keyword>
<evidence type="ECO:0000313" key="3">
    <source>
        <dbReference type="Proteomes" id="UP000028582"/>
    </source>
</evidence>
<sequence>MYRVAPSSVPSPQAHVIHRSYESDSRDSLTRRQYAFLWMFMVLLHALCSTFLICSAKLYWLMENEYLDYFAGLLASERDRHFRVVGTTLGILGAIHGLQMLCHLKAATFARRLRVRPLNVGSAMETLLKLVVKSFTRLGYRWGLLRNAGRRTGCSHSLRECDQSNEHFTRMFALRKTLEIATQVPNGYLYSTLVARSWINHAKVALIVTNCWSAFIIHQMLLKSDPDGRQVAPPLTKSRTSIRLLAVTVDAALATATAIILPTAIFMPYALQFDVKNLSFPYTMLYGDTAFPNLVLENRAFFFMSWANSTMKFVPHLSVFMCLEAIAAMLHSSDLPDTTTTTKRSLPEPRVVRSSIRRSIIALASYRAFLRASGRVQNSARILFRVHRVTIPMLLLITGGIVLGLHLSSQYGAVAGDVAKMESLCMQRMHPWLASNFSCAVVRYNCYKEGVTSPSVEVLGWLEREAVRKIIFMHCSAFTMPPIIREFSSLMGVELWNATLVDWAEEAAVSAELHPMMLFALFIYVNMTGIPPGILQTPLPIQLTDLEFSHTNLTTIPESVVEPWNGMEIMFIEHSQINPFPSVLMQLPVLSDISLIDNEIETIPDDVFLNGASSYFYSVALSKNPLRKLPQGQNLNFDISYLGLEFTLLTEVPDWITTNVWDAVSLGGSPLCQMKRNVELADNVLCGEDENAWDPLGGERYPIKLVEPFRSLDA</sequence>
<evidence type="ECO:0000256" key="1">
    <source>
        <dbReference type="SAM" id="Phobius"/>
    </source>
</evidence>
<keyword evidence="1" id="KW-0472">Membrane</keyword>
<proteinExistence type="predicted"/>
<feature type="transmembrane region" description="Helical" evidence="1">
    <location>
        <begin position="35"/>
        <end position="62"/>
    </location>
</feature>
<gene>
    <name evidence="2" type="ORF">F444_01560</name>
</gene>